<dbReference type="EMBL" id="JRMB01000001">
    <property type="protein sequence ID" value="KGF64704.1"/>
    <property type="molecule type" value="Genomic_DNA"/>
</dbReference>
<evidence type="ECO:0000313" key="1">
    <source>
        <dbReference type="EMBL" id="KGF64704.1"/>
    </source>
</evidence>
<evidence type="ECO:0000313" key="2">
    <source>
        <dbReference type="Proteomes" id="UP000029719"/>
    </source>
</evidence>
<dbReference type="AlphaFoldDB" id="A0A9X0EF93"/>
<protein>
    <submittedName>
        <fullName evidence="1">Uncharacterized protein</fullName>
    </submittedName>
</protein>
<gene>
    <name evidence="1" type="ORF">LT42_01590</name>
</gene>
<dbReference type="Proteomes" id="UP000029719">
    <property type="component" value="Unassembled WGS sequence"/>
</dbReference>
<accession>A0A9X0EF93</accession>
<dbReference type="OrthoDB" id="7067797at2"/>
<organism evidence="1 2">
    <name type="scientific">Pseudomonas lutea</name>
    <dbReference type="NCBI Taxonomy" id="243924"/>
    <lineage>
        <taxon>Bacteria</taxon>
        <taxon>Pseudomonadati</taxon>
        <taxon>Pseudomonadota</taxon>
        <taxon>Gammaproteobacteria</taxon>
        <taxon>Pseudomonadales</taxon>
        <taxon>Pseudomonadaceae</taxon>
        <taxon>Pseudomonas</taxon>
    </lineage>
</organism>
<comment type="caution">
    <text evidence="1">The sequence shown here is derived from an EMBL/GenBank/DDBJ whole genome shotgun (WGS) entry which is preliminary data.</text>
</comment>
<proteinExistence type="predicted"/>
<sequence length="129" mass="14878">MKNKYLFKGLNEKELPENADEAAVFFEMRKLSTEAIHVKTLDSIKDVEHWLSAEWYYVANNLVAHKGKTLIFKGRVVLAERSNLVVFLHTAIADEDLRPLLISPCFKKDVRQVIFISEDECHLYLADAL</sequence>
<dbReference type="RefSeq" id="WP_037009327.1">
    <property type="nucleotide sequence ID" value="NZ_JRMB01000001.1"/>
</dbReference>
<reference evidence="1 2" key="1">
    <citation type="submission" date="2014-09" db="EMBL/GenBank/DDBJ databases">
        <title>Genome sequence of Pseudomonas lutea strain DSM 17257T.</title>
        <authorList>
            <person name="Kwak Y."/>
            <person name="Shin J.-H."/>
        </authorList>
    </citation>
    <scope>NUCLEOTIDE SEQUENCE [LARGE SCALE GENOMIC DNA]</scope>
    <source>
        <strain evidence="1 2">DSM 17257</strain>
    </source>
</reference>
<name>A0A9X0EF93_9PSED</name>